<reference evidence="2 3" key="1">
    <citation type="journal article" date="2008" name="Appl. Environ. Microbiol.">
        <title>Genomic insights into Mn(II) oxidation by the marine alphaproteobacterium Aurantimonas sp. strain SI85-9A1.</title>
        <authorList>
            <person name="Dick G.J."/>
            <person name="Podell S."/>
            <person name="Johnson H.A."/>
            <person name="Rivera-Espinoza Y."/>
            <person name="Bernier-Latmani R."/>
            <person name="McCarthy J.K."/>
            <person name="Torpey J.W."/>
            <person name="Clement B.G."/>
            <person name="Gaasterland T."/>
            <person name="Tebo B.M."/>
        </authorList>
    </citation>
    <scope>NUCLEOTIDE SEQUENCE [LARGE SCALE GENOMIC DNA]</scope>
    <source>
        <strain evidence="2 3">SI85-9A1</strain>
    </source>
</reference>
<dbReference type="PROSITE" id="PS51186">
    <property type="entry name" value="GNAT"/>
    <property type="match status" value="1"/>
</dbReference>
<dbReference type="SUPFAM" id="SSF55729">
    <property type="entry name" value="Acyl-CoA N-acyltransferases (Nat)"/>
    <property type="match status" value="1"/>
</dbReference>
<dbReference type="BioCyc" id="AURANTIMONAS:SI859A1_00652-MONOMER"/>
<dbReference type="EMBL" id="AAPJ01000002">
    <property type="protein sequence ID" value="EAS50532.1"/>
    <property type="molecule type" value="Genomic_DNA"/>
</dbReference>
<protein>
    <submittedName>
        <fullName evidence="2">Possible acetyltransferase (GNAT family)</fullName>
    </submittedName>
</protein>
<keyword evidence="2" id="KW-0808">Transferase</keyword>
<dbReference type="HOGENOM" id="CLU_081840_0_1_5"/>
<dbReference type="CDD" id="cd04301">
    <property type="entry name" value="NAT_SF"/>
    <property type="match status" value="1"/>
</dbReference>
<keyword evidence="3" id="KW-1185">Reference proteome</keyword>
<dbReference type="InterPro" id="IPR000182">
    <property type="entry name" value="GNAT_dom"/>
</dbReference>
<comment type="caution">
    <text evidence="2">The sequence shown here is derived from an EMBL/GenBank/DDBJ whole genome shotgun (WGS) entry which is preliminary data.</text>
</comment>
<proteinExistence type="predicted"/>
<feature type="domain" description="N-acetyltransferase" evidence="1">
    <location>
        <begin position="21"/>
        <end position="168"/>
    </location>
</feature>
<organism evidence="2 3">
    <name type="scientific">Aurantimonas manganoxydans (strain ATCC BAA-1229 / DSM 21871 / SI85-9A1)</name>
    <dbReference type="NCBI Taxonomy" id="287752"/>
    <lineage>
        <taxon>Bacteria</taxon>
        <taxon>Pseudomonadati</taxon>
        <taxon>Pseudomonadota</taxon>
        <taxon>Alphaproteobacteria</taxon>
        <taxon>Hyphomicrobiales</taxon>
        <taxon>Aurantimonadaceae</taxon>
        <taxon>Aurantimonas</taxon>
    </lineage>
</organism>
<gene>
    <name evidence="2" type="ORF">SI859A1_00652</name>
</gene>
<dbReference type="Proteomes" id="UP000000321">
    <property type="component" value="Unassembled WGS sequence"/>
</dbReference>
<accession>Q1YKJ1</accession>
<evidence type="ECO:0000259" key="1">
    <source>
        <dbReference type="PROSITE" id="PS51186"/>
    </source>
</evidence>
<sequence length="205" mass="21052">MGVFMSAFPHAAAFENAARLFAIGAEQPHQIDAREALLDRAMGPGRTRKSSEAIRQGRLPAEGLAFSATAGDGSLMGTVRLWNIEAGARDGSPVPALLLGPLAVDPQLAGTGIGAALMRHAIAEAARLGHDAIVLVGDPEYYARFGFCADATAALAMPGPFESRRLLALELAPDHLRGASGIIAPAGPPALTAQASSQLLLADVA</sequence>
<evidence type="ECO:0000313" key="2">
    <source>
        <dbReference type="EMBL" id="EAS50532.1"/>
    </source>
</evidence>
<dbReference type="Gene3D" id="3.40.630.30">
    <property type="match status" value="1"/>
</dbReference>
<evidence type="ECO:0000313" key="3">
    <source>
        <dbReference type="Proteomes" id="UP000000321"/>
    </source>
</evidence>
<dbReference type="InterPro" id="IPR016181">
    <property type="entry name" value="Acyl_CoA_acyltransferase"/>
</dbReference>
<name>Q1YKJ1_AURMS</name>
<dbReference type="Pfam" id="PF00583">
    <property type="entry name" value="Acetyltransf_1"/>
    <property type="match status" value="1"/>
</dbReference>
<dbReference type="AlphaFoldDB" id="Q1YKJ1"/>
<dbReference type="GO" id="GO:0016747">
    <property type="term" value="F:acyltransferase activity, transferring groups other than amino-acyl groups"/>
    <property type="evidence" value="ECO:0007669"/>
    <property type="project" value="InterPro"/>
</dbReference>